<keyword evidence="2" id="KW-1185">Reference proteome</keyword>
<accession>A0AAE1Y742</accession>
<reference evidence="1" key="2">
    <citation type="journal article" date="2024" name="Plant">
        <title>Genomic evolution and insights into agronomic trait innovations of Sesamum species.</title>
        <authorList>
            <person name="Miao H."/>
            <person name="Wang L."/>
            <person name="Qu L."/>
            <person name="Liu H."/>
            <person name="Sun Y."/>
            <person name="Le M."/>
            <person name="Wang Q."/>
            <person name="Wei S."/>
            <person name="Zheng Y."/>
            <person name="Lin W."/>
            <person name="Duan Y."/>
            <person name="Cao H."/>
            <person name="Xiong S."/>
            <person name="Wang X."/>
            <person name="Wei L."/>
            <person name="Li C."/>
            <person name="Ma Q."/>
            <person name="Ju M."/>
            <person name="Zhao R."/>
            <person name="Li G."/>
            <person name="Mu C."/>
            <person name="Tian Q."/>
            <person name="Mei H."/>
            <person name="Zhang T."/>
            <person name="Gao T."/>
            <person name="Zhang H."/>
        </authorList>
    </citation>
    <scope>NUCLEOTIDE SEQUENCE</scope>
    <source>
        <strain evidence="1">3651</strain>
    </source>
</reference>
<evidence type="ECO:0000313" key="1">
    <source>
        <dbReference type="EMBL" id="KAK4424604.1"/>
    </source>
</evidence>
<sequence length="148" mass="16346">MFMHAPCSRSSHLGHLRDFPVSSADCLVDLSRFKAAPCLDVFHSRRVLAKGASTTWATCEISLSAQRIASSADCLVDLSCFEAASYLDVSHSRRVPAKGAGLLRGTRRPRFPHIISPPVFVYGLGGTKTWNLSVLFMRYEEVSFPPHH</sequence>
<organism evidence="1 2">
    <name type="scientific">Sesamum alatum</name>
    <dbReference type="NCBI Taxonomy" id="300844"/>
    <lineage>
        <taxon>Eukaryota</taxon>
        <taxon>Viridiplantae</taxon>
        <taxon>Streptophyta</taxon>
        <taxon>Embryophyta</taxon>
        <taxon>Tracheophyta</taxon>
        <taxon>Spermatophyta</taxon>
        <taxon>Magnoliopsida</taxon>
        <taxon>eudicotyledons</taxon>
        <taxon>Gunneridae</taxon>
        <taxon>Pentapetalae</taxon>
        <taxon>asterids</taxon>
        <taxon>lamiids</taxon>
        <taxon>Lamiales</taxon>
        <taxon>Pedaliaceae</taxon>
        <taxon>Sesamum</taxon>
    </lineage>
</organism>
<proteinExistence type="predicted"/>
<comment type="caution">
    <text evidence="1">The sequence shown here is derived from an EMBL/GenBank/DDBJ whole genome shotgun (WGS) entry which is preliminary data.</text>
</comment>
<evidence type="ECO:0000313" key="2">
    <source>
        <dbReference type="Proteomes" id="UP001293254"/>
    </source>
</evidence>
<protein>
    <submittedName>
        <fullName evidence="1">Uncharacterized protein</fullName>
    </submittedName>
</protein>
<dbReference type="Proteomes" id="UP001293254">
    <property type="component" value="Unassembled WGS sequence"/>
</dbReference>
<dbReference type="AlphaFoldDB" id="A0AAE1Y742"/>
<dbReference type="EMBL" id="JACGWO010000006">
    <property type="protein sequence ID" value="KAK4424604.1"/>
    <property type="molecule type" value="Genomic_DNA"/>
</dbReference>
<reference evidence="1" key="1">
    <citation type="submission" date="2020-06" db="EMBL/GenBank/DDBJ databases">
        <authorList>
            <person name="Li T."/>
            <person name="Hu X."/>
            <person name="Zhang T."/>
            <person name="Song X."/>
            <person name="Zhang H."/>
            <person name="Dai N."/>
            <person name="Sheng W."/>
            <person name="Hou X."/>
            <person name="Wei L."/>
        </authorList>
    </citation>
    <scope>NUCLEOTIDE SEQUENCE</scope>
    <source>
        <strain evidence="1">3651</strain>
        <tissue evidence="1">Leaf</tissue>
    </source>
</reference>
<name>A0AAE1Y742_9LAMI</name>
<gene>
    <name evidence="1" type="ORF">Salat_1654000</name>
</gene>